<proteinExistence type="predicted"/>
<organism evidence="1 2">
    <name type="scientific">Janibacter limosus</name>
    <dbReference type="NCBI Taxonomy" id="53458"/>
    <lineage>
        <taxon>Bacteria</taxon>
        <taxon>Bacillati</taxon>
        <taxon>Actinomycetota</taxon>
        <taxon>Actinomycetes</taxon>
        <taxon>Micrococcales</taxon>
        <taxon>Intrasporangiaceae</taxon>
        <taxon>Janibacter</taxon>
    </lineage>
</organism>
<protein>
    <submittedName>
        <fullName evidence="1">Uncharacterized protein</fullName>
    </submittedName>
</protein>
<evidence type="ECO:0000313" key="1">
    <source>
        <dbReference type="EMBL" id="UUZ46109.1"/>
    </source>
</evidence>
<evidence type="ECO:0000313" key="2">
    <source>
        <dbReference type="Proteomes" id="UP001059663"/>
    </source>
</evidence>
<sequence length="138" mass="16006">MRCRSELAVPHRPQAPRQTPVRLDPVLMGQARGLTGHDRGPPLTQLTGRQRRHRVRQVVHERLGRAHVPIGLPRRTPPSKSQLRPRRTPTTRRLPRRDHPIRTITSDPLVTVLDKHRRRASLQRGSRPLRRLQQGHDL</sequence>
<name>A0AC61U835_9MICO</name>
<dbReference type="Proteomes" id="UP001059663">
    <property type="component" value="Chromosome"/>
</dbReference>
<reference evidence="1" key="1">
    <citation type="submission" date="2021-11" db="EMBL/GenBank/DDBJ databases">
        <title>Study of the species diversity of bacterial strains isolated from a unique natural object - Shulgan-Tash cave (Bashkiria).</title>
        <authorList>
            <person name="Sazanova A.L."/>
            <person name="Chirak E.R."/>
            <person name="Safronova V.I."/>
        </authorList>
    </citation>
    <scope>NUCLEOTIDE SEQUENCE</scope>
    <source>
        <strain evidence="1">P1</strain>
    </source>
</reference>
<accession>A0AC61U835</accession>
<dbReference type="EMBL" id="CP087977">
    <property type="protein sequence ID" value="UUZ46109.1"/>
    <property type="molecule type" value="Genomic_DNA"/>
</dbReference>
<gene>
    <name evidence="1" type="ORF">LP422_09945</name>
</gene>